<dbReference type="PROSITE" id="PS51012">
    <property type="entry name" value="ABC_TM2"/>
    <property type="match status" value="1"/>
</dbReference>
<name>A0ABU2S515_9ACTN</name>
<evidence type="ECO:0000256" key="6">
    <source>
        <dbReference type="RuleBase" id="RU361157"/>
    </source>
</evidence>
<sequence length="265" mass="27910">MPDLSWRRAAAVTLKDAEHVRADPAPLIVLTLMPLLIMGFLSSAFEADLTERYGAAPGGIAVTGAEQAVPGIAAMFCFFLVSYVGQTIFREHGWRTWNRLRASPLRAAELIGGRVTSTLLLALTQQTVLFAVGGALFGLHVRGSVAALAVVAVALAASMVCFGFALIAFCRSMMQLNALAYLTGLLFAGCGGGIVPYATLPLWAQALGKVTPTYWAMRGFNEAVLGGAGVDGVLLPVAVLLGLAAVFALAAWCVFRPEQVKVPWS</sequence>
<comment type="caution">
    <text evidence="8">The sequence shown here is derived from an EMBL/GenBank/DDBJ whole genome shotgun (WGS) entry which is preliminary data.</text>
</comment>
<evidence type="ECO:0000256" key="2">
    <source>
        <dbReference type="ARBA" id="ARBA00022692"/>
    </source>
</evidence>
<dbReference type="InterPro" id="IPR047817">
    <property type="entry name" value="ABC2_TM_bact-type"/>
</dbReference>
<dbReference type="PANTHER" id="PTHR43229">
    <property type="entry name" value="NODULATION PROTEIN J"/>
    <property type="match status" value="1"/>
</dbReference>
<feature type="transmembrane region" description="Helical" evidence="6">
    <location>
        <begin position="110"/>
        <end position="139"/>
    </location>
</feature>
<evidence type="ECO:0000259" key="7">
    <source>
        <dbReference type="PROSITE" id="PS51012"/>
    </source>
</evidence>
<comment type="subcellular location">
    <subcellularLocation>
        <location evidence="6">Cell membrane</location>
        <topology evidence="6">Multi-pass membrane protein</topology>
    </subcellularLocation>
    <subcellularLocation>
        <location evidence="1">Membrane</location>
        <topology evidence="1">Multi-pass membrane protein</topology>
    </subcellularLocation>
</comment>
<keyword evidence="4 6" id="KW-0472">Membrane</keyword>
<dbReference type="InterPro" id="IPR000412">
    <property type="entry name" value="ABC_2_transport"/>
</dbReference>
<keyword evidence="9" id="KW-1185">Reference proteome</keyword>
<reference evidence="9" key="1">
    <citation type="submission" date="2023-07" db="EMBL/GenBank/DDBJ databases">
        <title>30 novel species of actinomycetes from the DSMZ collection.</title>
        <authorList>
            <person name="Nouioui I."/>
        </authorList>
    </citation>
    <scope>NUCLEOTIDE SEQUENCE [LARGE SCALE GENOMIC DNA]</scope>
    <source>
        <strain evidence="9">DSM 41886</strain>
    </source>
</reference>
<dbReference type="InterPro" id="IPR013525">
    <property type="entry name" value="ABC2_TM"/>
</dbReference>
<feature type="transmembrane region" description="Helical" evidence="6">
    <location>
        <begin position="179"/>
        <end position="199"/>
    </location>
</feature>
<dbReference type="EMBL" id="JAVREV010000007">
    <property type="protein sequence ID" value="MDT0443776.1"/>
    <property type="molecule type" value="Genomic_DNA"/>
</dbReference>
<feature type="transmembrane region" description="Helical" evidence="6">
    <location>
        <begin position="145"/>
        <end position="167"/>
    </location>
</feature>
<evidence type="ECO:0000256" key="4">
    <source>
        <dbReference type="ARBA" id="ARBA00023136"/>
    </source>
</evidence>
<dbReference type="InterPro" id="IPR051784">
    <property type="entry name" value="Nod_factor_ABC_transporter"/>
</dbReference>
<protein>
    <recommendedName>
        <fullName evidence="6">Transport permease protein</fullName>
    </recommendedName>
</protein>
<evidence type="ECO:0000256" key="3">
    <source>
        <dbReference type="ARBA" id="ARBA00022989"/>
    </source>
</evidence>
<evidence type="ECO:0000313" key="9">
    <source>
        <dbReference type="Proteomes" id="UP001183615"/>
    </source>
</evidence>
<feature type="transmembrane region" description="Helical" evidence="6">
    <location>
        <begin position="233"/>
        <end position="255"/>
    </location>
</feature>
<dbReference type="PIRSF" id="PIRSF006648">
    <property type="entry name" value="DrrB"/>
    <property type="match status" value="1"/>
</dbReference>
<feature type="domain" description="ABC transmembrane type-2" evidence="7">
    <location>
        <begin position="25"/>
        <end position="258"/>
    </location>
</feature>
<proteinExistence type="inferred from homology"/>
<feature type="transmembrane region" description="Helical" evidence="6">
    <location>
        <begin position="68"/>
        <end position="89"/>
    </location>
</feature>
<keyword evidence="6" id="KW-1003">Cell membrane</keyword>
<gene>
    <name evidence="8" type="ORF">RM779_14430</name>
</gene>
<organism evidence="8 9">
    <name type="scientific">Streptomyces johnsoniae</name>
    <dbReference type="NCBI Taxonomy" id="3075532"/>
    <lineage>
        <taxon>Bacteria</taxon>
        <taxon>Bacillati</taxon>
        <taxon>Actinomycetota</taxon>
        <taxon>Actinomycetes</taxon>
        <taxon>Kitasatosporales</taxon>
        <taxon>Streptomycetaceae</taxon>
        <taxon>Streptomyces</taxon>
    </lineage>
</organism>
<feature type="transmembrane region" description="Helical" evidence="6">
    <location>
        <begin position="25"/>
        <end position="45"/>
    </location>
</feature>
<keyword evidence="3 6" id="KW-1133">Transmembrane helix</keyword>
<comment type="similarity">
    <text evidence="6">Belongs to the ABC-2 integral membrane protein family.</text>
</comment>
<keyword evidence="2 6" id="KW-0812">Transmembrane</keyword>
<evidence type="ECO:0000256" key="5">
    <source>
        <dbReference type="ARBA" id="ARBA00023251"/>
    </source>
</evidence>
<keyword evidence="6" id="KW-0813">Transport</keyword>
<keyword evidence="5" id="KW-0046">Antibiotic resistance</keyword>
<dbReference type="Proteomes" id="UP001183615">
    <property type="component" value="Unassembled WGS sequence"/>
</dbReference>
<accession>A0ABU2S515</accession>
<dbReference type="Pfam" id="PF01061">
    <property type="entry name" value="ABC2_membrane"/>
    <property type="match status" value="1"/>
</dbReference>
<evidence type="ECO:0000256" key="1">
    <source>
        <dbReference type="ARBA" id="ARBA00004141"/>
    </source>
</evidence>
<evidence type="ECO:0000313" key="8">
    <source>
        <dbReference type="EMBL" id="MDT0443776.1"/>
    </source>
</evidence>
<dbReference type="PANTHER" id="PTHR43229:SF6">
    <property type="entry name" value="ABC-TYPE MULTIDRUG TRANSPORT SYSTEM, PERMEASE COMPONENT"/>
    <property type="match status" value="1"/>
</dbReference>
<dbReference type="RefSeq" id="WP_311618083.1">
    <property type="nucleotide sequence ID" value="NZ_JAVREV010000007.1"/>
</dbReference>